<feature type="region of interest" description="Disordered" evidence="1">
    <location>
        <begin position="383"/>
        <end position="574"/>
    </location>
</feature>
<dbReference type="PANTHER" id="PTHR31780">
    <property type="entry name" value="STRESS RESPONSE PROTEIN NST1-RELATED"/>
    <property type="match status" value="1"/>
</dbReference>
<accession>A0A426ZH57</accession>
<reference evidence="2 3" key="1">
    <citation type="journal article" date="2014" name="Agronomy (Basel)">
        <title>A Draft Genome Sequence for Ensete ventricosum, the Drought-Tolerant Tree Against Hunger.</title>
        <authorList>
            <person name="Harrison J."/>
            <person name="Moore K.A."/>
            <person name="Paszkiewicz K."/>
            <person name="Jones T."/>
            <person name="Grant M."/>
            <person name="Ambacheew D."/>
            <person name="Muzemil S."/>
            <person name="Studholme D.J."/>
        </authorList>
    </citation>
    <scope>NUCLEOTIDE SEQUENCE [LARGE SCALE GENOMIC DNA]</scope>
</reference>
<feature type="compositionally biased region" description="Polar residues" evidence="1">
    <location>
        <begin position="561"/>
        <end position="574"/>
    </location>
</feature>
<feature type="compositionally biased region" description="Polar residues" evidence="1">
    <location>
        <begin position="437"/>
        <end position="455"/>
    </location>
</feature>
<protein>
    <submittedName>
        <fullName evidence="2">Uncharacterized protein</fullName>
    </submittedName>
</protein>
<dbReference type="EMBL" id="AMZH03006641">
    <property type="protein sequence ID" value="RRT63323.1"/>
    <property type="molecule type" value="Genomic_DNA"/>
</dbReference>
<evidence type="ECO:0000256" key="1">
    <source>
        <dbReference type="SAM" id="MobiDB-lite"/>
    </source>
</evidence>
<feature type="compositionally biased region" description="Polar residues" evidence="1">
    <location>
        <begin position="477"/>
        <end position="501"/>
    </location>
</feature>
<comment type="caution">
    <text evidence="2">The sequence shown here is derived from an EMBL/GenBank/DDBJ whole genome shotgun (WGS) entry which is preliminary data.</text>
</comment>
<name>A0A426ZH57_ENSVE</name>
<feature type="non-terminal residue" evidence="2">
    <location>
        <position position="1"/>
    </location>
</feature>
<sequence>VIALTQTQLDEAMKPTQFGSQLASTIILDPHKLVSSGVTPEKPFSSCASPVNSLLADEKIQFDLEDAEAEAEAAASAVAVAAITNDEVVGSGIGTSSDTKSFSSANGTALASAGDKMSAANSHEVTGQSSCEESLTVALPADLSVDTALSVWPALPSPQTSQSMLSQFPGASPSHFPSFDMNGILDGRIFAYGSSDESAGAQGQPQKGTALGSGALGSWPQYHPGVDSFYRPPAGFTGPFISPGGIPGVQCPPHMVFYNHFAPVGQFGQVGLGFMGTTYIPAGKQPEWKQNQVCSTVNDSEGDLSNLNAVSGQGTPTSTPATIQNLGPGSPLMVASPLTMFDMNPFQPAANIPLQAWSHVPPPLHSIPLSMPLQQHHMESRIPSQLGRNPSGDATTGNNRFGDPRPSVNSEISRSIPFPNSAASEISDELGPPKQPTCGTATTQTVGPPESTGSANEKKDIQVVARTIVSGIDSRGTRASSSDGSGQTTGLPSRSLRPTSSGQQHHHQAGHAEQHHGISQRTGSGGEWHRRTTGFQVRKQGSGMDKNIGPPKMKQIYVAKPSSSGLSSQGQTKT</sequence>
<dbReference type="Proteomes" id="UP000287651">
    <property type="component" value="Unassembled WGS sequence"/>
</dbReference>
<organism evidence="2 3">
    <name type="scientific">Ensete ventricosum</name>
    <name type="common">Abyssinian banana</name>
    <name type="synonym">Musa ensete</name>
    <dbReference type="NCBI Taxonomy" id="4639"/>
    <lineage>
        <taxon>Eukaryota</taxon>
        <taxon>Viridiplantae</taxon>
        <taxon>Streptophyta</taxon>
        <taxon>Embryophyta</taxon>
        <taxon>Tracheophyta</taxon>
        <taxon>Spermatophyta</taxon>
        <taxon>Magnoliopsida</taxon>
        <taxon>Liliopsida</taxon>
        <taxon>Zingiberales</taxon>
        <taxon>Musaceae</taxon>
        <taxon>Ensete</taxon>
    </lineage>
</organism>
<feature type="compositionally biased region" description="Polar residues" evidence="1">
    <location>
        <begin position="195"/>
        <end position="207"/>
    </location>
</feature>
<dbReference type="AlphaFoldDB" id="A0A426ZH57"/>
<feature type="region of interest" description="Disordered" evidence="1">
    <location>
        <begin position="195"/>
        <end position="216"/>
    </location>
</feature>
<proteinExistence type="predicted"/>
<dbReference type="InterPro" id="IPR051195">
    <property type="entry name" value="Fungal_stress_NST1"/>
</dbReference>
<evidence type="ECO:0000313" key="2">
    <source>
        <dbReference type="EMBL" id="RRT63323.1"/>
    </source>
</evidence>
<evidence type="ECO:0000313" key="3">
    <source>
        <dbReference type="Proteomes" id="UP000287651"/>
    </source>
</evidence>
<feature type="compositionally biased region" description="Polar residues" evidence="1">
    <location>
        <begin position="383"/>
        <end position="399"/>
    </location>
</feature>
<dbReference type="PANTHER" id="PTHR31780:SF10">
    <property type="entry name" value="LD36051P"/>
    <property type="match status" value="1"/>
</dbReference>
<gene>
    <name evidence="2" type="ORF">B296_00031208</name>
</gene>